<accession>A0A5K8ACT5</accession>
<dbReference type="GO" id="GO:0019825">
    <property type="term" value="F:oxygen binding"/>
    <property type="evidence" value="ECO:0007669"/>
    <property type="project" value="InterPro"/>
</dbReference>
<dbReference type="SUPFAM" id="SSF55781">
    <property type="entry name" value="GAF domain-like"/>
    <property type="match status" value="1"/>
</dbReference>
<dbReference type="GO" id="GO:0020037">
    <property type="term" value="F:heme binding"/>
    <property type="evidence" value="ECO:0007669"/>
    <property type="project" value="InterPro"/>
</dbReference>
<sequence length="692" mass="78537">MDSNIHYQPIWVRGAYGPDASSVLSHLGPVENLIHQSVEKFYDFLMEIPDAKAVLDNLTPKEFEHLRLAQSEYMGSVLHPELSPESHKVMAGRAGRRHFCSGVSTDVLTEASVMYLDIAVVIADGDPNAEKLKDIITRRFQYDLINQIEMYTQVQQNRLSVHQKIVQQRQTANTLDFIQDTLEILIKSLNEDIMGVAVGSVKNGNYRHLLAKGQVPYDATDLTLPDYPTVTVPDIQQAWFREQPIIVNKLDQYPHWRTECKSMGIRSLGQFLMHDLQGAPIALLMVCESFPGYFLNESTRHYWQQIADLIGVNLDFIEKSRIKRRHRLADGLRFRRLLAQEKVEMHYQPIVDPSSGRTIKAEALGRLRDGDEIISPGKFLSAFGSNQLRDLFDIGLTRVMDDISSFSDPSLVCSINLPPEAMNDTEWLKALPEQFERLGARPDRIGLEIVESALSDEKKVQHALFTLKEAGFSILLDDVGTGESSLLRLATLPVTGIKIDQRFVRSIRENFEYLDLILSLWSLATQRGLECVAEGVENEDIVDCLGSIGGFLLQGYAYAKPMPAKAMADWILTHADNQPLHDFPRSLYGWYSLHVARCISIRNAVPTASDLLDIEQLKDSKRCFMHTLPPGVKSDGNIEKAHEKWHKDYFRFATMIQAGRNAADLWAEMETSKQELRSLVERKVRTPYLREK</sequence>
<dbReference type="PANTHER" id="PTHR33121:SF70">
    <property type="entry name" value="SIGNALING PROTEIN YKOW"/>
    <property type="match status" value="1"/>
</dbReference>
<feature type="domain" description="EAL" evidence="1">
    <location>
        <begin position="327"/>
        <end position="575"/>
    </location>
</feature>
<dbReference type="Gene3D" id="3.20.20.450">
    <property type="entry name" value="EAL domain"/>
    <property type="match status" value="1"/>
</dbReference>
<dbReference type="PROSITE" id="PS50883">
    <property type="entry name" value="EAL"/>
    <property type="match status" value="1"/>
</dbReference>
<dbReference type="Proteomes" id="UP000422108">
    <property type="component" value="Chromosome"/>
</dbReference>
<dbReference type="InterPro" id="IPR001633">
    <property type="entry name" value="EAL_dom"/>
</dbReference>
<dbReference type="Gene3D" id="1.10.490.10">
    <property type="entry name" value="Globins"/>
    <property type="match status" value="1"/>
</dbReference>
<dbReference type="InterPro" id="IPR009050">
    <property type="entry name" value="Globin-like_sf"/>
</dbReference>
<proteinExistence type="predicted"/>
<evidence type="ECO:0000313" key="3">
    <source>
        <dbReference type="Proteomes" id="UP000422108"/>
    </source>
</evidence>
<dbReference type="PANTHER" id="PTHR33121">
    <property type="entry name" value="CYCLIC DI-GMP PHOSPHODIESTERASE PDEF"/>
    <property type="match status" value="1"/>
</dbReference>
<dbReference type="SMART" id="SM00052">
    <property type="entry name" value="EAL"/>
    <property type="match status" value="1"/>
</dbReference>
<dbReference type="InterPro" id="IPR012292">
    <property type="entry name" value="Globin/Proto"/>
</dbReference>
<dbReference type="GO" id="GO:0071111">
    <property type="term" value="F:cyclic-guanylate-specific phosphodiesterase activity"/>
    <property type="evidence" value="ECO:0007669"/>
    <property type="project" value="InterPro"/>
</dbReference>
<dbReference type="InterPro" id="IPR050706">
    <property type="entry name" value="Cyclic-di-GMP_PDE-like"/>
</dbReference>
<dbReference type="SUPFAM" id="SSF46458">
    <property type="entry name" value="Globin-like"/>
    <property type="match status" value="1"/>
</dbReference>
<dbReference type="CDD" id="cd01948">
    <property type="entry name" value="EAL"/>
    <property type="match status" value="1"/>
</dbReference>
<gene>
    <name evidence="2" type="ORF">DSCOOX_34780</name>
</gene>
<dbReference type="SUPFAM" id="SSF141868">
    <property type="entry name" value="EAL domain-like"/>
    <property type="match status" value="1"/>
</dbReference>
<reference evidence="2 3" key="1">
    <citation type="submission" date="2019-11" db="EMBL/GenBank/DDBJ databases">
        <title>Comparative genomics of hydrocarbon-degrading Desulfosarcina strains.</title>
        <authorList>
            <person name="Watanabe M."/>
            <person name="Kojima H."/>
            <person name="Fukui M."/>
        </authorList>
    </citation>
    <scope>NUCLEOTIDE SEQUENCE [LARGE SCALE GENOMIC DNA]</scope>
    <source>
        <strain evidence="3">oXyS1</strain>
    </source>
</reference>
<organism evidence="2 3">
    <name type="scientific">Desulfosarcina ovata subsp. ovata</name>
    <dbReference type="NCBI Taxonomy" id="2752305"/>
    <lineage>
        <taxon>Bacteria</taxon>
        <taxon>Pseudomonadati</taxon>
        <taxon>Thermodesulfobacteriota</taxon>
        <taxon>Desulfobacteria</taxon>
        <taxon>Desulfobacterales</taxon>
        <taxon>Desulfosarcinaceae</taxon>
        <taxon>Desulfosarcina</taxon>
    </lineage>
</organism>
<dbReference type="AlphaFoldDB" id="A0A5K8ACT5"/>
<dbReference type="InterPro" id="IPR035919">
    <property type="entry name" value="EAL_sf"/>
</dbReference>
<evidence type="ECO:0000259" key="1">
    <source>
        <dbReference type="PROSITE" id="PS50883"/>
    </source>
</evidence>
<keyword evidence="3" id="KW-1185">Reference proteome</keyword>
<protein>
    <recommendedName>
        <fullName evidence="1">EAL domain-containing protein</fullName>
    </recommendedName>
</protein>
<dbReference type="Pfam" id="PF00563">
    <property type="entry name" value="EAL"/>
    <property type="match status" value="1"/>
</dbReference>
<dbReference type="RefSeq" id="WP_155311373.1">
    <property type="nucleotide sequence ID" value="NZ_AP021879.1"/>
</dbReference>
<evidence type="ECO:0000313" key="2">
    <source>
        <dbReference type="EMBL" id="BBO90298.1"/>
    </source>
</evidence>
<dbReference type="EMBL" id="AP021879">
    <property type="protein sequence ID" value="BBO90298.1"/>
    <property type="molecule type" value="Genomic_DNA"/>
</dbReference>
<name>A0A5K8ACT5_9BACT</name>